<evidence type="ECO:0000313" key="1">
    <source>
        <dbReference type="EMBL" id="ADJ62978.1"/>
    </source>
</evidence>
<proteinExistence type="predicted"/>
<dbReference type="KEGG" id="hse:Hsero_1462"/>
<dbReference type="eggNOG" id="COG3209">
    <property type="taxonomic scope" value="Bacteria"/>
</dbReference>
<keyword evidence="2" id="KW-1185">Reference proteome</keyword>
<dbReference type="STRING" id="757424.Hsero_1462"/>
<sequence>MWQGKTMADQTIKSPDGETLRLVGKVKTTPHADNLPKPINTDSTTIEVIVSDGRLISSGSQWGHVAIDVGGTVYGMAHKGYDKRARTKYLADNSYRDSLGVVLRVAQIEKEKIQQELERRIRADAPYNLVSNSCSTNVADVLESIGILAHDPRFLFAPASNVGVSPKELLIVIQRSKRAVKTNDYPRR</sequence>
<dbReference type="Proteomes" id="UP000000329">
    <property type="component" value="Chromosome"/>
</dbReference>
<name>D8IPF8_HERSS</name>
<dbReference type="HOGENOM" id="CLU_124345_0_0_4"/>
<evidence type="ECO:0008006" key="3">
    <source>
        <dbReference type="Google" id="ProtNLM"/>
    </source>
</evidence>
<organism evidence="1 2">
    <name type="scientific">Herbaspirillum seropedicae (strain SmR1)</name>
    <dbReference type="NCBI Taxonomy" id="757424"/>
    <lineage>
        <taxon>Bacteria</taxon>
        <taxon>Pseudomonadati</taxon>
        <taxon>Pseudomonadota</taxon>
        <taxon>Betaproteobacteria</taxon>
        <taxon>Burkholderiales</taxon>
        <taxon>Oxalobacteraceae</taxon>
        <taxon>Herbaspirillum</taxon>
    </lineage>
</organism>
<evidence type="ECO:0000313" key="2">
    <source>
        <dbReference type="Proteomes" id="UP000000329"/>
    </source>
</evidence>
<gene>
    <name evidence="1" type="ordered locus">Hsero_1462</name>
</gene>
<accession>D8IPF8</accession>
<dbReference type="AlphaFoldDB" id="D8IPF8"/>
<dbReference type="EMBL" id="CP002039">
    <property type="protein sequence ID" value="ADJ62978.1"/>
    <property type="molecule type" value="Genomic_DNA"/>
</dbReference>
<reference evidence="1 2" key="1">
    <citation type="submission" date="2010-04" db="EMBL/GenBank/DDBJ databases">
        <title>The genome of Herbaspirillum seropedicae SmR1, an endophytic, nitrogen-fixing, plant-growth promoting beta-Proteobacteria.</title>
        <authorList>
            <person name="Pedrosa F.O."/>
            <person name="Monteiro R.A."/>
            <person name="Wassem R."/>
            <person name="Cruz L.M."/>
            <person name="Ayub R.A."/>
            <person name="Colauto N.B."/>
            <person name="Fernandez M.A."/>
            <person name="Fungaro M.H.P."/>
            <person name="Grisard E.C."/>
            <person name="Hungria M."/>
            <person name="Madeira H.M.F."/>
            <person name="Nodari R.O."/>
            <person name="Osaku C.A."/>
            <person name="Petzl-Erler M.L."/>
            <person name="Terenzi H."/>
            <person name="Vieira L.G.E."/>
            <person name="Almeida M.I.M."/>
            <person name="Alves L.R."/>
            <person name="Arantes O.M.N."/>
            <person name="Balsanelli E."/>
            <person name="Barcellos F.G."/>
            <person name="Baura V.A."/>
            <person name="Binde D.R."/>
            <person name="Campo R.J."/>
            <person name="Chubatsu L.S."/>
            <person name="Chueire L.M.O."/>
            <person name="Ciferri R.R."/>
            <person name="Correa L.C."/>
            <person name="da Conceicao Silva J.L."/>
            <person name="Dabul A.N.G."/>
            <person name="Dambros B.P."/>
            <person name="Faoro H."/>
            <person name="Favetti A."/>
            <person name="Friedermann G."/>
            <person name="Furlaneto M.C."/>
            <person name="Gasques L.S."/>
            <person name="Gimenes C.C.T."/>
            <person name="Gioppo N.M.R."/>
            <person name="Glienke-Blanco C."/>
            <person name="Godoy L.P."/>
            <person name="Guerra M.P."/>
            <person name="Karp S."/>
            <person name="Kava-Cordeiro V."/>
            <person name="Margarido V.P."/>
            <person name="Mathioni S.M."/>
            <person name="Menck-Soares M.A."/>
            <person name="Murace N.K."/>
            <person name="Nicolas M.F."/>
            <person name="Oliveira C.E.C."/>
            <person name="Pagnan N.A.B."/>
            <person name="Pamphile J.A."/>
            <person name="Patussi E.V."/>
            <person name="Pereira L.F.P."/>
            <person name="Pereira-Ferrari L."/>
            <person name="Pinto F.G.S."/>
            <person name="Precoma C."/>
            <person name="Prioli A.J."/>
            <person name="Prioli S.M.A.P."/>
            <person name="Raittz R.T."/>
            <person name="Ramos H.J.O."/>
            <person name="Ribeiro E.M.S.F."/>
            <person name="Rigo L.U."/>
            <person name="Rocha C.L.M.S.C."/>
            <person name="Rocha S.N."/>
            <person name="Santos K."/>
            <person name="Satori D."/>
            <person name="Silva A.G."/>
            <person name="Simao R.C.G."/>
            <person name="Soares M.A.M."/>
            <person name="Souza E.M."/>
            <person name="Steffens M.B.R."/>
            <person name="Steindel M."/>
            <person name="Tadra-Sfeir M.Z."/>
            <person name="Takahashi E.K."/>
            <person name="Torres R.A."/>
            <person name="Valle J.S."/>
            <person name="Vernal J.I."/>
            <person name="Vilas-Boas L.A."/>
            <person name="Watanabe M.A.E."/>
            <person name="Weiss V.A."/>
            <person name="Yates M.A."/>
            <person name="Souza E.M."/>
        </authorList>
    </citation>
    <scope>NUCLEOTIDE SEQUENCE [LARGE SCALE GENOMIC DNA]</scope>
    <source>
        <strain evidence="1 2">SmR1</strain>
    </source>
</reference>
<protein>
    <recommendedName>
        <fullName evidence="3">DUF4105 domain-containing protein</fullName>
    </recommendedName>
</protein>